<sequence>MTGVEHRQSEIVDEEVAADDLLIDAISRTAPHGVPPTDDRAGGLLSLLLMAWRRQELDHRATVGDQHDNVVELASRRHRRRGTPRYRRP</sequence>
<organism evidence="2 3">
    <name type="scientific">Pseudonocardia xishanensis</name>
    <dbReference type="NCBI Taxonomy" id="630995"/>
    <lineage>
        <taxon>Bacteria</taxon>
        <taxon>Bacillati</taxon>
        <taxon>Actinomycetota</taxon>
        <taxon>Actinomycetes</taxon>
        <taxon>Pseudonocardiales</taxon>
        <taxon>Pseudonocardiaceae</taxon>
        <taxon>Pseudonocardia</taxon>
    </lineage>
</organism>
<comment type="caution">
    <text evidence="2">The sequence shown here is derived from an EMBL/GenBank/DDBJ whole genome shotgun (WGS) entry which is preliminary data.</text>
</comment>
<evidence type="ECO:0000313" key="2">
    <source>
        <dbReference type="EMBL" id="GAA4549206.1"/>
    </source>
</evidence>
<proteinExistence type="predicted"/>
<accession>A0ABP8RVP4</accession>
<dbReference type="Pfam" id="PF16751">
    <property type="entry name" value="RsdA_SigD_bd"/>
    <property type="match status" value="1"/>
</dbReference>
<name>A0ABP8RVP4_9PSEU</name>
<gene>
    <name evidence="2" type="ORF">GCM10023175_36870</name>
</gene>
<reference evidence="3" key="1">
    <citation type="journal article" date="2019" name="Int. J. Syst. Evol. Microbiol.">
        <title>The Global Catalogue of Microorganisms (GCM) 10K type strain sequencing project: providing services to taxonomists for standard genome sequencing and annotation.</title>
        <authorList>
            <consortium name="The Broad Institute Genomics Platform"/>
            <consortium name="The Broad Institute Genome Sequencing Center for Infectious Disease"/>
            <person name="Wu L."/>
            <person name="Ma J."/>
        </authorList>
    </citation>
    <scope>NUCLEOTIDE SEQUENCE [LARGE SCALE GENOMIC DNA]</scope>
    <source>
        <strain evidence="3">JCM 17906</strain>
    </source>
</reference>
<protein>
    <recommendedName>
        <fullName evidence="1">Anti-sigma-D factor RsdA sigma factor binding region domain-containing protein</fullName>
    </recommendedName>
</protein>
<dbReference type="InterPro" id="IPR031928">
    <property type="entry name" value="RsdA_SigD-bd"/>
</dbReference>
<dbReference type="EMBL" id="BAABGT010000047">
    <property type="protein sequence ID" value="GAA4549206.1"/>
    <property type="molecule type" value="Genomic_DNA"/>
</dbReference>
<feature type="domain" description="Anti-sigma-D factor RsdA sigma factor binding region" evidence="1">
    <location>
        <begin position="15"/>
        <end position="54"/>
    </location>
</feature>
<dbReference type="Proteomes" id="UP001501598">
    <property type="component" value="Unassembled WGS sequence"/>
</dbReference>
<keyword evidence="3" id="KW-1185">Reference proteome</keyword>
<evidence type="ECO:0000313" key="3">
    <source>
        <dbReference type="Proteomes" id="UP001501598"/>
    </source>
</evidence>
<evidence type="ECO:0000259" key="1">
    <source>
        <dbReference type="Pfam" id="PF16751"/>
    </source>
</evidence>